<evidence type="ECO:0000313" key="2">
    <source>
        <dbReference type="Proteomes" id="UP000807342"/>
    </source>
</evidence>
<reference evidence="1" key="1">
    <citation type="submission" date="2020-11" db="EMBL/GenBank/DDBJ databases">
        <authorList>
            <consortium name="DOE Joint Genome Institute"/>
            <person name="Ahrendt S."/>
            <person name="Riley R."/>
            <person name="Andreopoulos W."/>
            <person name="Labutti K."/>
            <person name="Pangilinan J."/>
            <person name="Ruiz-Duenas F.J."/>
            <person name="Barrasa J.M."/>
            <person name="Sanchez-Garcia M."/>
            <person name="Camarero S."/>
            <person name="Miyauchi S."/>
            <person name="Serrano A."/>
            <person name="Linde D."/>
            <person name="Babiker R."/>
            <person name="Drula E."/>
            <person name="Ayuso-Fernandez I."/>
            <person name="Pacheco R."/>
            <person name="Padilla G."/>
            <person name="Ferreira P."/>
            <person name="Barriuso J."/>
            <person name="Kellner H."/>
            <person name="Castanera R."/>
            <person name="Alfaro M."/>
            <person name="Ramirez L."/>
            <person name="Pisabarro A.G."/>
            <person name="Kuo A."/>
            <person name="Tritt A."/>
            <person name="Lipzen A."/>
            <person name="He G."/>
            <person name="Yan M."/>
            <person name="Ng V."/>
            <person name="Cullen D."/>
            <person name="Martin F."/>
            <person name="Rosso M.-N."/>
            <person name="Henrissat B."/>
            <person name="Hibbett D."/>
            <person name="Martinez A.T."/>
            <person name="Grigoriev I.V."/>
        </authorList>
    </citation>
    <scope>NUCLEOTIDE SEQUENCE</scope>
    <source>
        <strain evidence="1">MF-IS2</strain>
    </source>
</reference>
<name>A0A9P5X5E2_9AGAR</name>
<gene>
    <name evidence="1" type="ORF">P691DRAFT_676904</name>
</gene>
<proteinExistence type="predicted"/>
<dbReference type="EMBL" id="MU151346">
    <property type="protein sequence ID" value="KAF9444808.1"/>
    <property type="molecule type" value="Genomic_DNA"/>
</dbReference>
<protein>
    <submittedName>
        <fullName evidence="1">Uncharacterized protein</fullName>
    </submittedName>
</protein>
<sequence>MIWPDSVVVGFRRALRAKSSVNAPAWWFAAYTNLIYHLLPCSRFTIRRPETITQRRRRSRDFKEWGWIGEIVTLDRPPNAHLPVLLLQVRQPEALVSLRQQVEADRSMRKYMWAAAKKCPNRQLHGICAMGDKIRLYSLSVHDPNVDISPPRITTEGDTLAGDRWSLELLSDEAKSKLHRVVNDIY</sequence>
<dbReference type="Proteomes" id="UP000807342">
    <property type="component" value="Unassembled WGS sequence"/>
</dbReference>
<organism evidence="1 2">
    <name type="scientific">Macrolepiota fuliginosa MF-IS2</name>
    <dbReference type="NCBI Taxonomy" id="1400762"/>
    <lineage>
        <taxon>Eukaryota</taxon>
        <taxon>Fungi</taxon>
        <taxon>Dikarya</taxon>
        <taxon>Basidiomycota</taxon>
        <taxon>Agaricomycotina</taxon>
        <taxon>Agaricomycetes</taxon>
        <taxon>Agaricomycetidae</taxon>
        <taxon>Agaricales</taxon>
        <taxon>Agaricineae</taxon>
        <taxon>Agaricaceae</taxon>
        <taxon>Macrolepiota</taxon>
    </lineage>
</organism>
<accession>A0A9P5X5E2</accession>
<keyword evidence="2" id="KW-1185">Reference proteome</keyword>
<comment type="caution">
    <text evidence="1">The sequence shown here is derived from an EMBL/GenBank/DDBJ whole genome shotgun (WGS) entry which is preliminary data.</text>
</comment>
<dbReference type="AlphaFoldDB" id="A0A9P5X5E2"/>
<evidence type="ECO:0000313" key="1">
    <source>
        <dbReference type="EMBL" id="KAF9444808.1"/>
    </source>
</evidence>